<keyword evidence="3" id="KW-1185">Reference proteome</keyword>
<dbReference type="Proteomes" id="UP000320338">
    <property type="component" value="Unassembled WGS sequence"/>
</dbReference>
<gene>
    <name evidence="2" type="ORF">PHY01_51800</name>
</gene>
<feature type="domain" description="PD-(D/E)XK nuclease-like" evidence="1">
    <location>
        <begin position="17"/>
        <end position="297"/>
    </location>
</feature>
<comment type="caution">
    <text evidence="2">The sequence shown here is derived from an EMBL/GenBank/DDBJ whole genome shotgun (WGS) entry which is preliminary data.</text>
</comment>
<evidence type="ECO:0000313" key="3">
    <source>
        <dbReference type="Proteomes" id="UP000320338"/>
    </source>
</evidence>
<name>A0A4Y3WVJ0_9PSEU</name>
<dbReference type="Pfam" id="PF20796">
    <property type="entry name" value="PDDEXK_13"/>
    <property type="match status" value="1"/>
</dbReference>
<dbReference type="EMBL" id="BJNG01000064">
    <property type="protein sequence ID" value="GEC22897.1"/>
    <property type="molecule type" value="Genomic_DNA"/>
</dbReference>
<evidence type="ECO:0000259" key="1">
    <source>
        <dbReference type="Pfam" id="PF20796"/>
    </source>
</evidence>
<protein>
    <recommendedName>
        <fullName evidence="1">PD-(D/E)XK nuclease-like domain-containing protein</fullName>
    </recommendedName>
</protein>
<accession>A0A4Y3WVJ0</accession>
<dbReference type="InterPro" id="IPR048822">
    <property type="entry name" value="PDDEXK_13"/>
</dbReference>
<dbReference type="AlphaFoldDB" id="A0A4Y3WVJ0"/>
<sequence length="314" mass="35249">MVIDREILEAHHAFVTGDNAWQQRARLTQALWRERQGLAAGLHRDVPLGSRLTPGDGEPPTLANYISDPAKRQVEAAVAKKNGALLSQPRLWVDLLSSQPLCFNLFGPLAEDLDLATATLRLLWPHIGQVTEIKFEWSPGRGDERYTGNHSAFDVFVAYQNGTSRGFLGIEVKYHENLRGTAATDPKQRYPKIAAKHRIFRDGALPDLQRLPLQQLWLDHLLALQLLASPDDGWDEGTFVFLSPTGNVACTTAARRYSHALTDSTTFDARTLDELVQAIRLVADDPWADAVYERYLDPRPVSRALHRDPARHLR</sequence>
<organism evidence="2 3">
    <name type="scientific">Pseudonocardia hydrocarbonoxydans</name>
    <dbReference type="NCBI Taxonomy" id="76726"/>
    <lineage>
        <taxon>Bacteria</taxon>
        <taxon>Bacillati</taxon>
        <taxon>Actinomycetota</taxon>
        <taxon>Actinomycetes</taxon>
        <taxon>Pseudonocardiales</taxon>
        <taxon>Pseudonocardiaceae</taxon>
        <taxon>Pseudonocardia</taxon>
    </lineage>
</organism>
<reference evidence="2 3" key="1">
    <citation type="submission" date="2019-06" db="EMBL/GenBank/DDBJ databases">
        <title>Whole genome shotgun sequence of Pseudonocardia hydrocarbonoxydans NBRC 14498.</title>
        <authorList>
            <person name="Hosoyama A."/>
            <person name="Uohara A."/>
            <person name="Ohji S."/>
            <person name="Ichikawa N."/>
        </authorList>
    </citation>
    <scope>NUCLEOTIDE SEQUENCE [LARGE SCALE GENOMIC DNA]</scope>
    <source>
        <strain evidence="2 3">NBRC 14498</strain>
    </source>
</reference>
<evidence type="ECO:0000313" key="2">
    <source>
        <dbReference type="EMBL" id="GEC22897.1"/>
    </source>
</evidence>
<proteinExistence type="predicted"/>